<evidence type="ECO:0000313" key="2">
    <source>
        <dbReference type="Proteomes" id="UP001187066"/>
    </source>
</evidence>
<keyword evidence="2" id="KW-1185">Reference proteome</keyword>
<sequence length="274" mass="30712">MPAIVKGINSGVICHNKHFVSLALKIRNINDKENLFLFSLPQLQDLLHALESRIESFSQPQDSSQREMLRHAPALNEQELQAAGDTAHVAQISAAMKISGIELEIVSRSAEKTIFLINDNQVETFIRAIISAIKNAGFQDILLTVSSMLDFIPLYDIDLLNNGKMEYDSYNPQPWKLSLFSRYLLVVYKYQQDTGHNAYCGVAMKTNALSGSQEAEGVAQRAMKFSRRLRKIVERPCQIFCTEITPSGSELTKQQCLDSLHRLCIAALRAPAKN</sequence>
<name>A0ABU4E868_9ENTR</name>
<organism evidence="1 2">
    <name type="scientific">Atlantibacter subterraneus</name>
    <dbReference type="NCBI Taxonomy" id="255519"/>
    <lineage>
        <taxon>Bacteria</taxon>
        <taxon>Pseudomonadati</taxon>
        <taxon>Pseudomonadota</taxon>
        <taxon>Gammaproteobacteria</taxon>
        <taxon>Enterobacterales</taxon>
        <taxon>Enterobacteriaceae</taxon>
        <taxon>Atlantibacter</taxon>
    </lineage>
</organism>
<dbReference type="EMBL" id="JAWLOF010000025">
    <property type="protein sequence ID" value="MDV7025333.1"/>
    <property type="molecule type" value="Genomic_DNA"/>
</dbReference>
<dbReference type="Pfam" id="PF15922">
    <property type="entry name" value="YjeJ"/>
    <property type="match status" value="1"/>
</dbReference>
<dbReference type="RefSeq" id="WP_317679501.1">
    <property type="nucleotide sequence ID" value="NZ_JAWLOF010000025.1"/>
</dbReference>
<reference evidence="1 2" key="1">
    <citation type="submission" date="2023-10" db="EMBL/GenBank/DDBJ databases">
        <authorList>
            <person name="Dale J."/>
        </authorList>
    </citation>
    <scope>NUCLEOTIDE SEQUENCE [LARGE SCALE GENOMIC DNA]</scope>
    <source>
        <strain evidence="1 2">2023EL-00970</strain>
    </source>
</reference>
<protein>
    <submittedName>
        <fullName evidence="1">YjeJ family protein</fullName>
    </submittedName>
</protein>
<gene>
    <name evidence="1" type="primary">yjeJ</name>
    <name evidence="1" type="ORF">R4P48_22010</name>
</gene>
<evidence type="ECO:0000313" key="1">
    <source>
        <dbReference type="EMBL" id="MDV7025333.1"/>
    </source>
</evidence>
<accession>A0ABU4E868</accession>
<dbReference type="InterPro" id="IPR031810">
    <property type="entry name" value="YjeJ-like"/>
</dbReference>
<dbReference type="Proteomes" id="UP001187066">
    <property type="component" value="Unassembled WGS sequence"/>
</dbReference>
<proteinExistence type="predicted"/>
<comment type="caution">
    <text evidence="1">The sequence shown here is derived from an EMBL/GenBank/DDBJ whole genome shotgun (WGS) entry which is preliminary data.</text>
</comment>